<feature type="coiled-coil region" evidence="1">
    <location>
        <begin position="111"/>
        <end position="149"/>
    </location>
</feature>
<dbReference type="Proteomes" id="UP001612741">
    <property type="component" value="Unassembled WGS sequence"/>
</dbReference>
<evidence type="ECO:0000256" key="1">
    <source>
        <dbReference type="SAM" id="Coils"/>
    </source>
</evidence>
<gene>
    <name evidence="3" type="ORF">ACIBG2_13240</name>
</gene>
<keyword evidence="1" id="KW-0175">Coiled coil</keyword>
<proteinExistence type="predicted"/>
<keyword evidence="4" id="KW-1185">Reference proteome</keyword>
<comment type="caution">
    <text evidence="3">The sequence shown here is derived from an EMBL/GenBank/DDBJ whole genome shotgun (WGS) entry which is preliminary data.</text>
</comment>
<feature type="compositionally biased region" description="Acidic residues" evidence="2">
    <location>
        <begin position="271"/>
        <end position="282"/>
    </location>
</feature>
<reference evidence="3 4" key="1">
    <citation type="submission" date="2024-10" db="EMBL/GenBank/DDBJ databases">
        <title>The Natural Products Discovery Center: Release of the First 8490 Sequenced Strains for Exploring Actinobacteria Biosynthetic Diversity.</title>
        <authorList>
            <person name="Kalkreuter E."/>
            <person name="Kautsar S.A."/>
            <person name="Yang D."/>
            <person name="Bader C.D."/>
            <person name="Teijaro C.N."/>
            <person name="Fluegel L."/>
            <person name="Davis C.M."/>
            <person name="Simpson J.R."/>
            <person name="Lauterbach L."/>
            <person name="Steele A.D."/>
            <person name="Gui C."/>
            <person name="Meng S."/>
            <person name="Li G."/>
            <person name="Viehrig K."/>
            <person name="Ye F."/>
            <person name="Su P."/>
            <person name="Kiefer A.F."/>
            <person name="Nichols A."/>
            <person name="Cepeda A.J."/>
            <person name="Yan W."/>
            <person name="Fan B."/>
            <person name="Jiang Y."/>
            <person name="Adhikari A."/>
            <person name="Zheng C.-J."/>
            <person name="Schuster L."/>
            <person name="Cowan T.M."/>
            <person name="Smanski M.J."/>
            <person name="Chevrette M.G."/>
            <person name="De Carvalho L.P.S."/>
            <person name="Shen B."/>
        </authorList>
    </citation>
    <scope>NUCLEOTIDE SEQUENCE [LARGE SCALE GENOMIC DNA]</scope>
    <source>
        <strain evidence="3 4">NPDC050545</strain>
    </source>
</reference>
<accession>A0ABW7YRV8</accession>
<dbReference type="RefSeq" id="WP_397081601.1">
    <property type="nucleotide sequence ID" value="NZ_JBITGY010000003.1"/>
</dbReference>
<evidence type="ECO:0000256" key="2">
    <source>
        <dbReference type="SAM" id="MobiDB-lite"/>
    </source>
</evidence>
<feature type="region of interest" description="Disordered" evidence="2">
    <location>
        <begin position="1"/>
        <end position="31"/>
    </location>
</feature>
<organism evidence="3 4">
    <name type="scientific">Nonomuraea typhae</name>
    <dbReference type="NCBI Taxonomy" id="2603600"/>
    <lineage>
        <taxon>Bacteria</taxon>
        <taxon>Bacillati</taxon>
        <taxon>Actinomycetota</taxon>
        <taxon>Actinomycetes</taxon>
        <taxon>Streptosporangiales</taxon>
        <taxon>Streptosporangiaceae</taxon>
        <taxon>Nonomuraea</taxon>
    </lineage>
</organism>
<name>A0ABW7YRV8_9ACTN</name>
<feature type="compositionally biased region" description="Basic and acidic residues" evidence="2">
    <location>
        <begin position="8"/>
        <end position="31"/>
    </location>
</feature>
<sequence>MAFLSRLFRRETGPDREREQAHAQGMRDARQHALHQFTDPDCQPAYLGELRAMARERIARLDRELAGVRTALLRQAGTARQAVLEVTLQEELTQNGSANGQAAPAGEDGFISIAEARRRRAERRRAEAVRAAVQQVHEARAQVERLAREWDGAVLRRNHDVEEVHAWAQRMIAAYRSGVMRAHPRREEIPPLWKGEVIAMDTAAVTSGEEMGRLLDEVEHRVERWQATVNGHHELKGATASRELPAPHDTDETPGDENMSAPSEGTPPEETTPEETTPEEAT</sequence>
<feature type="region of interest" description="Disordered" evidence="2">
    <location>
        <begin position="228"/>
        <end position="282"/>
    </location>
</feature>
<dbReference type="EMBL" id="JBITGY010000003">
    <property type="protein sequence ID" value="MFI6498350.1"/>
    <property type="molecule type" value="Genomic_DNA"/>
</dbReference>
<protein>
    <submittedName>
        <fullName evidence="3">Uncharacterized protein</fullName>
    </submittedName>
</protein>
<evidence type="ECO:0000313" key="3">
    <source>
        <dbReference type="EMBL" id="MFI6498350.1"/>
    </source>
</evidence>
<evidence type="ECO:0000313" key="4">
    <source>
        <dbReference type="Proteomes" id="UP001612741"/>
    </source>
</evidence>